<dbReference type="Proteomes" id="UP000017200">
    <property type="component" value="Unassembled WGS sequence"/>
</dbReference>
<dbReference type="EMBL" id="GL541814">
    <property type="protein sequence ID" value="KDE02498.1"/>
    <property type="molecule type" value="Genomic_DNA"/>
</dbReference>
<evidence type="ECO:0000313" key="3">
    <source>
        <dbReference type="Proteomes" id="UP000017200"/>
    </source>
</evidence>
<reference evidence="3" key="1">
    <citation type="submission" date="2010-11" db="EMBL/GenBank/DDBJ databases">
        <title>The genome sequence of Microbotryum violaceum strain p1A1 Lamole.</title>
        <authorList>
            <person name="Cuomo C."/>
            <person name="Perlin M."/>
            <person name="Young S.K."/>
            <person name="Zeng Q."/>
            <person name="Gargeya S."/>
            <person name="Alvarado L."/>
            <person name="Berlin A."/>
            <person name="Chapman S.B."/>
            <person name="Chen Z."/>
            <person name="Freedman E."/>
            <person name="Gellesch M."/>
            <person name="Goldberg J."/>
            <person name="Griggs A."/>
            <person name="Gujja S."/>
            <person name="Heilman E."/>
            <person name="Heiman D."/>
            <person name="Howarth C."/>
            <person name="Mehta T."/>
            <person name="Neiman D."/>
            <person name="Pearson M."/>
            <person name="Roberts A."/>
            <person name="Saif S."/>
            <person name="Shea T."/>
            <person name="Shenoy N."/>
            <person name="Sisk P."/>
            <person name="Stolte C."/>
            <person name="Sykes S."/>
            <person name="White J."/>
            <person name="Yandava C."/>
            <person name="Haas B."/>
            <person name="Nusbaum C."/>
            <person name="Birren B."/>
        </authorList>
    </citation>
    <scope>NUCLEOTIDE SEQUENCE [LARGE SCALE GENOMIC DNA]</scope>
    <source>
        <strain evidence="3">p1A1 Lamole</strain>
    </source>
</reference>
<dbReference type="EnsemblFungi" id="MVLG_06950T0">
    <property type="protein sequence ID" value="MVLG_06950T0"/>
    <property type="gene ID" value="MVLG_06950"/>
</dbReference>
<evidence type="ECO:0000313" key="1">
    <source>
        <dbReference type="EMBL" id="KDE02498.1"/>
    </source>
</evidence>
<keyword evidence="3" id="KW-1185">Reference proteome</keyword>
<dbReference type="EMBL" id="AEIJ01000949">
    <property type="status" value="NOT_ANNOTATED_CDS"/>
    <property type="molecule type" value="Genomic_DNA"/>
</dbReference>
<dbReference type="AlphaFoldDB" id="U5HIV2"/>
<dbReference type="HOGENOM" id="CLU_1107801_0_0_1"/>
<dbReference type="InParanoid" id="U5HIV2"/>
<accession>U5HIV2</accession>
<organism evidence="1">
    <name type="scientific">Microbotryum lychnidis-dioicae (strain p1A1 Lamole / MvSl-1064)</name>
    <name type="common">Anther smut fungus</name>
    <dbReference type="NCBI Taxonomy" id="683840"/>
    <lineage>
        <taxon>Eukaryota</taxon>
        <taxon>Fungi</taxon>
        <taxon>Dikarya</taxon>
        <taxon>Basidiomycota</taxon>
        <taxon>Pucciniomycotina</taxon>
        <taxon>Microbotryomycetes</taxon>
        <taxon>Microbotryales</taxon>
        <taxon>Microbotryaceae</taxon>
        <taxon>Microbotryum</taxon>
    </lineage>
</organism>
<name>U5HIV2_USTV1</name>
<sequence length="205" mass="22100">MSSITSPRPSPHPHTPSRVEMFFPSLRSGVVTATLLVLQSTLSIAAPWSKNAVHDLEKRITCHTNKISIIDVSALPQMLDIEPLFTNVWLLVLRSMQGLAKPFQSNQQPFNPTIVANGDGTTCIADHYKARVVIATPSPNRLDSTVTCTGQNGALDQNLVKTVNGNAGVFLKGYCSDFFNSSFVIANKAQGACEEGFVTPDGQVS</sequence>
<reference evidence="1 3" key="3">
    <citation type="journal article" date="2015" name="BMC Genomics">
        <title>Sex and parasites: genomic and transcriptomic analysis of Microbotryum lychnidis-dioicae, the biotrophic and plant-castrating anther smut fungus.</title>
        <authorList>
            <person name="Perlin M.H."/>
            <person name="Amselem J."/>
            <person name="Fontanillas E."/>
            <person name="Toh S.S."/>
            <person name="Chen Z."/>
            <person name="Goldberg J."/>
            <person name="Duplessis S."/>
            <person name="Henrissat B."/>
            <person name="Young S."/>
            <person name="Zeng Q."/>
            <person name="Aguileta G."/>
            <person name="Petit E."/>
            <person name="Badouin H."/>
            <person name="Andrews J."/>
            <person name="Razeeq D."/>
            <person name="Gabaldon T."/>
            <person name="Quesneville H."/>
            <person name="Giraud T."/>
            <person name="Hood M.E."/>
            <person name="Schultz D.J."/>
            <person name="Cuomo C.A."/>
        </authorList>
    </citation>
    <scope>NUCLEOTIDE SEQUENCE [LARGE SCALE GENOMIC DNA]</scope>
    <source>
        <strain evidence="3">p1A1 Lamole</strain>
        <strain evidence="1">P1A1 Lamole</strain>
    </source>
</reference>
<evidence type="ECO:0000313" key="2">
    <source>
        <dbReference type="EnsemblFungi" id="MVLG_06950T0"/>
    </source>
</evidence>
<reference evidence="2" key="4">
    <citation type="submission" date="2015-06" db="UniProtKB">
        <authorList>
            <consortium name="EnsemblFungi"/>
        </authorList>
    </citation>
    <scope>IDENTIFICATION</scope>
</reference>
<proteinExistence type="predicted"/>
<gene>
    <name evidence="1" type="ORF">MVLG_06950</name>
</gene>
<reference evidence="1" key="2">
    <citation type="submission" date="2010-11" db="EMBL/GenBank/DDBJ databases">
        <authorList>
            <consortium name="The Broad Institute Genome Sequencing Platform"/>
            <person name="Earl A."/>
            <person name="Ward D."/>
            <person name="Feldgarden M."/>
            <person name="Gevers D."/>
            <person name="Butler R."/>
            <person name="Young S.K."/>
            <person name="Zeng Q."/>
            <person name="Gargeya S."/>
            <person name="Fitzgerald M."/>
            <person name="Haas B."/>
            <person name="Abouelleil A."/>
            <person name="Alvarado L."/>
            <person name="Arachchi H.M."/>
            <person name="Berlin A."/>
            <person name="Brown A."/>
            <person name="Chapman S.B."/>
            <person name="Chen Z."/>
            <person name="Dunbar C."/>
            <person name="Freedman E."/>
            <person name="Gearin G."/>
            <person name="Gellesch M."/>
            <person name="Goldberg J."/>
            <person name="Griggs A."/>
            <person name="Gujja S."/>
            <person name="Heilman E."/>
            <person name="Heiman D."/>
            <person name="Howarth C."/>
            <person name="Larson L."/>
            <person name="Lui A."/>
            <person name="MacDonald P.J.P."/>
            <person name="Mehta T."/>
            <person name="Montmayeur A."/>
            <person name="Murphy C."/>
            <person name="Neiman D."/>
            <person name="Pearson M."/>
            <person name="Priest M."/>
            <person name="Roberts A."/>
            <person name="Saif S."/>
            <person name="Shea T."/>
            <person name="Shenoy N."/>
            <person name="Sisk P."/>
            <person name="Stolte C."/>
            <person name="Sykes S."/>
            <person name="White J."/>
            <person name="Yandava C."/>
            <person name="Wortman J."/>
            <person name="Nusbaum C."/>
            <person name="Birren B."/>
        </authorList>
    </citation>
    <scope>NUCLEOTIDE SEQUENCE</scope>
    <source>
        <strain evidence="1">P1A1 Lamole</strain>
    </source>
</reference>
<protein>
    <submittedName>
        <fullName evidence="1 2">Uncharacterized protein</fullName>
    </submittedName>
</protein>